<evidence type="ECO:0000259" key="12">
    <source>
        <dbReference type="PROSITE" id="PS51873"/>
    </source>
</evidence>
<evidence type="ECO:0000256" key="6">
    <source>
        <dbReference type="ARBA" id="ARBA00022771"/>
    </source>
</evidence>
<keyword evidence="3" id="KW-0808">Transferase</keyword>
<dbReference type="EC" id="2.3.2.31" evidence="2"/>
<dbReference type="InterPro" id="IPR002867">
    <property type="entry name" value="IBR_dom"/>
</dbReference>
<evidence type="ECO:0000256" key="7">
    <source>
        <dbReference type="ARBA" id="ARBA00022786"/>
    </source>
</evidence>
<comment type="catalytic activity">
    <reaction evidence="1">
        <text>[E2 ubiquitin-conjugating enzyme]-S-ubiquitinyl-L-cysteine + [acceptor protein]-L-lysine = [E2 ubiquitin-conjugating enzyme]-L-cysteine + [acceptor protein]-N(6)-ubiquitinyl-L-lysine.</text>
        <dbReference type="EC" id="2.3.2.31"/>
    </reaction>
</comment>
<evidence type="ECO:0000256" key="1">
    <source>
        <dbReference type="ARBA" id="ARBA00001798"/>
    </source>
</evidence>
<evidence type="ECO:0000256" key="9">
    <source>
        <dbReference type="PROSITE-ProRule" id="PRU00175"/>
    </source>
</evidence>
<keyword evidence="7" id="KW-0833">Ubl conjugation pathway</keyword>
<dbReference type="CDD" id="cd16773">
    <property type="entry name" value="RING-HC_RBR_TRIAD1"/>
    <property type="match status" value="1"/>
</dbReference>
<evidence type="ECO:0000256" key="5">
    <source>
        <dbReference type="ARBA" id="ARBA00022737"/>
    </source>
</evidence>
<dbReference type="Gene3D" id="1.20.120.1750">
    <property type="match status" value="1"/>
</dbReference>
<evidence type="ECO:0000256" key="4">
    <source>
        <dbReference type="ARBA" id="ARBA00022723"/>
    </source>
</evidence>
<dbReference type="InterPro" id="IPR031127">
    <property type="entry name" value="E3_UB_ligase_RBR"/>
</dbReference>
<keyword evidence="5" id="KW-0677">Repeat</keyword>
<reference evidence="13" key="1">
    <citation type="journal article" date="2020" name="J. Eukaryot. Microbiol.">
        <title>De novo Sequencing, Assembly and Annotation of the Transcriptome for the Free-Living Testate Amoeba Arcella intermedia.</title>
        <authorList>
            <person name="Ribeiro G.M."/>
            <person name="Porfirio-Sousa A.L."/>
            <person name="Maurer-Alcala X.X."/>
            <person name="Katz L.A."/>
            <person name="Lahr D.J.G."/>
        </authorList>
    </citation>
    <scope>NUCLEOTIDE SEQUENCE</scope>
</reference>
<evidence type="ECO:0000256" key="10">
    <source>
        <dbReference type="SAM" id="MobiDB-lite"/>
    </source>
</evidence>
<feature type="region of interest" description="Disordered" evidence="10">
    <location>
        <begin position="30"/>
        <end position="60"/>
    </location>
</feature>
<dbReference type="SUPFAM" id="SSF57850">
    <property type="entry name" value="RING/U-box"/>
    <property type="match status" value="3"/>
</dbReference>
<evidence type="ECO:0000256" key="2">
    <source>
        <dbReference type="ARBA" id="ARBA00012251"/>
    </source>
</evidence>
<organism evidence="13">
    <name type="scientific">Arcella intermedia</name>
    <dbReference type="NCBI Taxonomy" id="1963864"/>
    <lineage>
        <taxon>Eukaryota</taxon>
        <taxon>Amoebozoa</taxon>
        <taxon>Tubulinea</taxon>
        <taxon>Elardia</taxon>
        <taxon>Arcellinida</taxon>
        <taxon>Sphaerothecina</taxon>
        <taxon>Arcellidae</taxon>
        <taxon>Arcella</taxon>
    </lineage>
</organism>
<dbReference type="GO" id="GO:0008270">
    <property type="term" value="F:zinc ion binding"/>
    <property type="evidence" value="ECO:0007669"/>
    <property type="project" value="UniProtKB-KW"/>
</dbReference>
<keyword evidence="4" id="KW-0479">Metal-binding</keyword>
<feature type="compositionally biased region" description="Basic and acidic residues" evidence="10">
    <location>
        <begin position="591"/>
        <end position="610"/>
    </location>
</feature>
<evidence type="ECO:0000256" key="3">
    <source>
        <dbReference type="ARBA" id="ARBA00022679"/>
    </source>
</evidence>
<dbReference type="InterPro" id="IPR013083">
    <property type="entry name" value="Znf_RING/FYVE/PHD"/>
</dbReference>
<evidence type="ECO:0000259" key="11">
    <source>
        <dbReference type="PROSITE" id="PS50089"/>
    </source>
</evidence>
<dbReference type="Pfam" id="PF22191">
    <property type="entry name" value="IBR_1"/>
    <property type="match status" value="1"/>
</dbReference>
<keyword evidence="8" id="KW-0862">Zinc</keyword>
<dbReference type="InterPro" id="IPR048962">
    <property type="entry name" value="ARIH1-like_UBL"/>
</dbReference>
<keyword evidence="6 9" id="KW-0863">Zinc-finger</keyword>
<dbReference type="Pfam" id="PF01485">
    <property type="entry name" value="IBR"/>
    <property type="match status" value="1"/>
</dbReference>
<dbReference type="PROSITE" id="PS50089">
    <property type="entry name" value="ZF_RING_2"/>
    <property type="match status" value="1"/>
</dbReference>
<dbReference type="InterPro" id="IPR044066">
    <property type="entry name" value="TRIAD_supradom"/>
</dbReference>
<dbReference type="PANTHER" id="PTHR11685">
    <property type="entry name" value="RBR FAMILY RING FINGER AND IBR DOMAIN-CONTAINING"/>
    <property type="match status" value="1"/>
</dbReference>
<proteinExistence type="predicted"/>
<dbReference type="InterPro" id="IPR001841">
    <property type="entry name" value="Znf_RING"/>
</dbReference>
<dbReference type="SMART" id="SM00647">
    <property type="entry name" value="IBR"/>
    <property type="match status" value="2"/>
</dbReference>
<feature type="region of interest" description="Disordered" evidence="10">
    <location>
        <begin position="575"/>
        <end position="610"/>
    </location>
</feature>
<protein>
    <recommendedName>
        <fullName evidence="2">RBR-type E3 ubiquitin transferase</fullName>
        <ecNumber evidence="2">2.3.2.31</ecNumber>
    </recommendedName>
</protein>
<feature type="domain" description="RING-type" evidence="11">
    <location>
        <begin position="178"/>
        <end position="223"/>
    </location>
</feature>
<dbReference type="GO" id="GO:0061630">
    <property type="term" value="F:ubiquitin protein ligase activity"/>
    <property type="evidence" value="ECO:0007669"/>
    <property type="project" value="UniProtKB-EC"/>
</dbReference>
<dbReference type="AlphaFoldDB" id="A0A6B2KZZ2"/>
<dbReference type="PROSITE" id="PS51873">
    <property type="entry name" value="TRIAD"/>
    <property type="match status" value="1"/>
</dbReference>
<feature type="domain" description="RING-type" evidence="12">
    <location>
        <begin position="174"/>
        <end position="397"/>
    </location>
</feature>
<dbReference type="Gene3D" id="3.30.40.10">
    <property type="entry name" value="Zinc/RING finger domain, C3HC4 (zinc finger)"/>
    <property type="match status" value="1"/>
</dbReference>
<sequence length="610" mass="69955">MIQKDWRDFIKQAITQGDSQRNIVVSMRENKRTQKHEVQPGTPLATPEKTPKRSKKQLKDEEELDRVFDAHITEELKSDVEDKRAKSNVVLSPTDISHLRDKKTERVSEILHIPYHIAQKLLDHVEWDEDKLLAQYFENKSKLLVAASIDKRSLTPRKRAKKKAKVAPVTQEPKQETCSTCFDDYPESEFSVLEACGHKFCNQCWGGFFESKISEGITVEIRCMHQGCTSIVPGSIVEKLISDEMKLKYSLFLTKEFVNHNKYIRWCPAPGCEYAITEAITECRSLVATCHCGNRICWHCQREAHPPINCKMLNKWNKLTTRDMGALGAVINTNLDVQTLEWLHKNTKSCPFCSSPIQKNDGCYYMQCSNCRKSFCWLCTKPWDTHEATGHFSCPTYNAGEEALRNQPDHVDDDSFAAKKKAIEDFEKLDTRKKSLLQKFTKYYPMFAEVAKSMESSVSNKEIEDLTRELYEKRAIIDSKFLHDAHLALKKAKESLKYSYIDLAFLNPDTKVDLFGFLQDSLKSTITQLTNALGKPVATLDITEVKKLTKLANTHVESLLQEVERTADDYWTKDRKKERKEVVATATPAATEKEGKVGETKPEDKKTEQN</sequence>
<evidence type="ECO:0000313" key="13">
    <source>
        <dbReference type="EMBL" id="NDV30310.1"/>
    </source>
</evidence>
<accession>A0A6B2KZZ2</accession>
<dbReference type="FunFam" id="3.30.40.10:FF:000019">
    <property type="entry name" value="RBR-type E3 ubiquitin transferase"/>
    <property type="match status" value="1"/>
</dbReference>
<dbReference type="GO" id="GO:0016567">
    <property type="term" value="P:protein ubiquitination"/>
    <property type="evidence" value="ECO:0007669"/>
    <property type="project" value="InterPro"/>
</dbReference>
<name>A0A6B2KZZ2_9EUKA</name>
<dbReference type="Pfam" id="PF21235">
    <property type="entry name" value="UBA_ARI1"/>
    <property type="match status" value="1"/>
</dbReference>
<dbReference type="EMBL" id="GIBP01001341">
    <property type="protein sequence ID" value="NDV30310.1"/>
    <property type="molecule type" value="Transcribed_RNA"/>
</dbReference>
<evidence type="ECO:0000256" key="8">
    <source>
        <dbReference type="ARBA" id="ARBA00022833"/>
    </source>
</evidence>